<keyword evidence="2 3" id="KW-0067">ATP-binding</keyword>
<dbReference type="NCBIfam" id="TIGR00124">
    <property type="entry name" value="cit_ly_ligase"/>
    <property type="match status" value="1"/>
</dbReference>
<dbReference type="InterPro" id="IPR004821">
    <property type="entry name" value="Cyt_trans-like"/>
</dbReference>
<dbReference type="PANTHER" id="PTHR40599:SF1">
    <property type="entry name" value="[CITRATE [PRO-3S]-LYASE] LIGASE"/>
    <property type="match status" value="1"/>
</dbReference>
<dbReference type="EMBL" id="FOHA01000014">
    <property type="protein sequence ID" value="SER97938.1"/>
    <property type="molecule type" value="Genomic_DNA"/>
</dbReference>
<dbReference type="GO" id="GO:0005524">
    <property type="term" value="F:ATP binding"/>
    <property type="evidence" value="ECO:0007669"/>
    <property type="project" value="UniProtKB-UniRule"/>
</dbReference>
<dbReference type="RefSeq" id="WP_092653126.1">
    <property type="nucleotide sequence ID" value="NZ_FOHA01000014.1"/>
</dbReference>
<gene>
    <name evidence="5" type="ORF">SAMN04488559_11453</name>
</gene>
<dbReference type="SMART" id="SM00764">
    <property type="entry name" value="Citrate_ly_lig"/>
    <property type="match status" value="1"/>
</dbReference>
<keyword evidence="1 3" id="KW-0547">Nucleotide-binding</keyword>
<dbReference type="InterPro" id="IPR005216">
    <property type="entry name" value="Citrate_lyase_ligase"/>
</dbReference>
<dbReference type="AlphaFoldDB" id="A0A1H9TLG5"/>
<comment type="function">
    <text evidence="3">Acetylation of prosthetic group (2-(5''-phosphoribosyl)-3'-dephosphocoenzyme-A) of the gamma subunit of citrate lyase.</text>
</comment>
<dbReference type="InterPro" id="IPR016181">
    <property type="entry name" value="Acyl_CoA_acyltransferase"/>
</dbReference>
<evidence type="ECO:0000259" key="4">
    <source>
        <dbReference type="SMART" id="SM00764"/>
    </source>
</evidence>
<dbReference type="OrthoDB" id="9779753at2"/>
<organism evidence="5 6">
    <name type="scientific">Isobaculum melis</name>
    <dbReference type="NCBI Taxonomy" id="142588"/>
    <lineage>
        <taxon>Bacteria</taxon>
        <taxon>Bacillati</taxon>
        <taxon>Bacillota</taxon>
        <taxon>Bacilli</taxon>
        <taxon>Lactobacillales</taxon>
        <taxon>Carnobacteriaceae</taxon>
        <taxon>Isobaculum</taxon>
    </lineage>
</organism>
<dbReference type="SUPFAM" id="SSF52374">
    <property type="entry name" value="Nucleotidylyl transferase"/>
    <property type="match status" value="1"/>
</dbReference>
<dbReference type="Gene3D" id="3.40.630.30">
    <property type="match status" value="1"/>
</dbReference>
<dbReference type="Pfam" id="PF08218">
    <property type="entry name" value="Citrate_ly_lig"/>
    <property type="match status" value="1"/>
</dbReference>
<dbReference type="Gene3D" id="3.40.50.620">
    <property type="entry name" value="HUPs"/>
    <property type="match status" value="1"/>
</dbReference>
<accession>A0A1H9TLG5</accession>
<name>A0A1H9TLG5_9LACT</name>
<dbReference type="GO" id="GO:0016829">
    <property type="term" value="F:lyase activity"/>
    <property type="evidence" value="ECO:0007669"/>
    <property type="project" value="UniProtKB-KW"/>
</dbReference>
<dbReference type="PIRSF" id="PIRSF005751">
    <property type="entry name" value="Acet_citr_lig"/>
    <property type="match status" value="1"/>
</dbReference>
<dbReference type="Proteomes" id="UP000198948">
    <property type="component" value="Unassembled WGS sequence"/>
</dbReference>
<dbReference type="SUPFAM" id="SSF55729">
    <property type="entry name" value="Acyl-CoA N-acyltransferases (Nat)"/>
    <property type="match status" value="1"/>
</dbReference>
<feature type="domain" description="Citrate lyase ligase C-terminal" evidence="4">
    <location>
        <begin position="146"/>
        <end position="327"/>
    </location>
</feature>
<keyword evidence="5" id="KW-0456">Lyase</keyword>
<sequence>MTTLQVKKINLQNSYHQTAWQKILASENLRVEHHLSYTAGIYDGEQLIATGSLQRNVIKEIAILPHYQGGEVFNLLLSHLMSELSNRGFYHYFVFTKPMYQQTFEYIGFQKVAATAEACLLEKGNQSIDEFVKCFSKKEKGVKQQIGCIVMHANPFTKGHLYLIETAAKACAQVVVFVVEADEGMFSYQERIALVKAGTAHLSNVEVYGGGAYMVNFATFPSYFIEEEEQVIHYQTVLDATIFKEKIAPAINCTVRYVGEEPFSHTTNLYNQALKEVLLPEVQVQVIPRSASLDGQIISASKVREMIEAGASEKLADFVPATTRTFIQEKYHV</sequence>
<proteinExistence type="predicted"/>
<evidence type="ECO:0000256" key="3">
    <source>
        <dbReference type="PIRNR" id="PIRNR005751"/>
    </source>
</evidence>
<evidence type="ECO:0000313" key="6">
    <source>
        <dbReference type="Proteomes" id="UP000198948"/>
    </source>
</evidence>
<dbReference type="GO" id="GO:0008771">
    <property type="term" value="F:[citrate (pro-3S)-lyase] ligase activity"/>
    <property type="evidence" value="ECO:0007669"/>
    <property type="project" value="UniProtKB-EC"/>
</dbReference>
<dbReference type="InterPro" id="IPR014729">
    <property type="entry name" value="Rossmann-like_a/b/a_fold"/>
</dbReference>
<reference evidence="5 6" key="1">
    <citation type="submission" date="2016-10" db="EMBL/GenBank/DDBJ databases">
        <authorList>
            <person name="de Groot N.N."/>
        </authorList>
    </citation>
    <scope>NUCLEOTIDE SEQUENCE [LARGE SCALE GENOMIC DNA]</scope>
    <source>
        <strain evidence="5 6">DSM 13760</strain>
    </source>
</reference>
<dbReference type="EC" id="6.2.1.22" evidence="3"/>
<protein>
    <recommendedName>
        <fullName evidence="3">[Citrate [pro-3S]-lyase] ligase</fullName>
        <ecNumber evidence="3">6.2.1.22</ecNumber>
    </recommendedName>
</protein>
<comment type="catalytic activity">
    <reaction evidence="3">
        <text>holo-[citrate lyase ACP] + acetate + ATP = acetyl-[citrate lyase ACP] + AMP + diphosphate</text>
        <dbReference type="Rhea" id="RHEA:23788"/>
        <dbReference type="Rhea" id="RHEA-COMP:10158"/>
        <dbReference type="Rhea" id="RHEA-COMP:13710"/>
        <dbReference type="ChEBI" id="CHEBI:30089"/>
        <dbReference type="ChEBI" id="CHEBI:30616"/>
        <dbReference type="ChEBI" id="CHEBI:33019"/>
        <dbReference type="ChEBI" id="CHEBI:82683"/>
        <dbReference type="ChEBI" id="CHEBI:137976"/>
        <dbReference type="ChEBI" id="CHEBI:456215"/>
        <dbReference type="EC" id="6.2.1.22"/>
    </reaction>
</comment>
<dbReference type="STRING" id="142588.SAMN04488559_11453"/>
<evidence type="ECO:0000256" key="1">
    <source>
        <dbReference type="ARBA" id="ARBA00022741"/>
    </source>
</evidence>
<keyword evidence="6" id="KW-1185">Reference proteome</keyword>
<keyword evidence="3 5" id="KW-0436">Ligase</keyword>
<evidence type="ECO:0000256" key="2">
    <source>
        <dbReference type="ARBA" id="ARBA00022840"/>
    </source>
</evidence>
<dbReference type="NCBIfam" id="TIGR00125">
    <property type="entry name" value="cyt_tran_rel"/>
    <property type="match status" value="1"/>
</dbReference>
<dbReference type="InterPro" id="IPR013166">
    <property type="entry name" value="Citrate_lyase_ligase_C"/>
</dbReference>
<evidence type="ECO:0000313" key="5">
    <source>
        <dbReference type="EMBL" id="SER97938.1"/>
    </source>
</evidence>
<dbReference type="PANTHER" id="PTHR40599">
    <property type="entry name" value="[CITRATE [PRO-3S]-LYASE] LIGASE"/>
    <property type="match status" value="1"/>
</dbReference>